<dbReference type="PANTHER" id="PTHR39624">
    <property type="entry name" value="PROTEIN INVOLVED IN RIMO-MEDIATED BETA-METHYLTHIOLATION OF RIBOSOMAL PROTEIN S12 YCAO"/>
    <property type="match status" value="1"/>
</dbReference>
<dbReference type="GO" id="GO:0016787">
    <property type="term" value="F:hydrolase activity"/>
    <property type="evidence" value="ECO:0007669"/>
    <property type="project" value="UniProtKB-KW"/>
</dbReference>
<feature type="domain" description="Serine aminopeptidase S33" evidence="1">
    <location>
        <begin position="28"/>
        <end position="133"/>
    </location>
</feature>
<dbReference type="SUPFAM" id="SSF53474">
    <property type="entry name" value="alpha/beta-Hydrolases"/>
    <property type="match status" value="1"/>
</dbReference>
<dbReference type="SUPFAM" id="SSF82784">
    <property type="entry name" value="OsmC-like"/>
    <property type="match status" value="1"/>
</dbReference>
<dbReference type="Proteomes" id="UP001142610">
    <property type="component" value="Unassembled WGS sequence"/>
</dbReference>
<dbReference type="EMBL" id="JANIBC010000007">
    <property type="protein sequence ID" value="MCQ8185747.1"/>
    <property type="molecule type" value="Genomic_DNA"/>
</dbReference>
<dbReference type="InterPro" id="IPR022742">
    <property type="entry name" value="Hydrolase_4"/>
</dbReference>
<reference evidence="2" key="1">
    <citation type="submission" date="2022-07" db="EMBL/GenBank/DDBJ databases">
        <title>Parvularcula maris sp. nov., an algicidal bacterium isolated from seawater.</title>
        <authorList>
            <person name="Li F."/>
        </authorList>
    </citation>
    <scope>NUCLEOTIDE SEQUENCE</scope>
    <source>
        <strain evidence="2">BGMRC 0090</strain>
    </source>
</reference>
<dbReference type="InterPro" id="IPR036102">
    <property type="entry name" value="OsmC/Ohrsf"/>
</dbReference>
<organism evidence="2 3">
    <name type="scientific">Parvularcula maris</name>
    <dbReference type="NCBI Taxonomy" id="2965077"/>
    <lineage>
        <taxon>Bacteria</taxon>
        <taxon>Pseudomonadati</taxon>
        <taxon>Pseudomonadota</taxon>
        <taxon>Alphaproteobacteria</taxon>
        <taxon>Parvularculales</taxon>
        <taxon>Parvularculaceae</taxon>
        <taxon>Parvularcula</taxon>
    </lineage>
</organism>
<dbReference type="Pfam" id="PF02566">
    <property type="entry name" value="OsmC"/>
    <property type="match status" value="1"/>
</dbReference>
<dbReference type="AlphaFoldDB" id="A0A9X2RKM5"/>
<keyword evidence="3" id="KW-1185">Reference proteome</keyword>
<comment type="caution">
    <text evidence="2">The sequence shown here is derived from an EMBL/GenBank/DDBJ whole genome shotgun (WGS) entry which is preliminary data.</text>
</comment>
<name>A0A9X2RKM5_9PROT</name>
<proteinExistence type="predicted"/>
<evidence type="ECO:0000259" key="1">
    <source>
        <dbReference type="Pfam" id="PF12146"/>
    </source>
</evidence>
<gene>
    <name evidence="2" type="ORF">NOG11_10105</name>
</gene>
<dbReference type="InterPro" id="IPR029058">
    <property type="entry name" value="AB_hydrolase_fold"/>
</dbReference>
<accession>A0A9X2RKM5</accession>
<evidence type="ECO:0000313" key="2">
    <source>
        <dbReference type="EMBL" id="MCQ8185747.1"/>
    </source>
</evidence>
<protein>
    <submittedName>
        <fullName evidence="2">Bifunctional alpha/beta hydrolase/OsmC family protein</fullName>
    </submittedName>
</protein>
<evidence type="ECO:0000313" key="3">
    <source>
        <dbReference type="Proteomes" id="UP001142610"/>
    </source>
</evidence>
<dbReference type="Gene3D" id="3.40.50.1820">
    <property type="entry name" value="alpha/beta hydrolase"/>
    <property type="match status" value="1"/>
</dbReference>
<dbReference type="InterPro" id="IPR003718">
    <property type="entry name" value="OsmC/Ohr_fam"/>
</dbReference>
<sequence length="408" mass="44166">MANGTKTTFKGASGAELAARLDLPTGKPKAFALFAHCFTCSKDLTASRAVATALTKAGIGVLRFDFTGLGNSGGDFASTNFSMNLGDLERAAQYLAENYQAPKLLVGHSLGGAAVIAVAAKLPYVEAVATIAAPSDVGHIKEQFGGDLQKIMEDGEAEVRLAERPFTIQKQFIEDLDAHNVQKSAHELRRPLLILHAPTDDTVGIENATRLFTSAKHPKSFVSLDTADHLLTNKADAVYAAEVIAAWARRYIGDGPTQAEGAEEEAMGVTVRETGQGKFQAMIKAGPHLMMADEPRSVPGGMGSAPNPYEYLCAALGACTTMTLRMYADFKKVPLDRVTVEVDHEKRHASDVEEAMDHTPKRDHFTRKITLEGNLDEQQRKRLLEIADRCPVHQTMERGSEVQTHHAT</sequence>
<keyword evidence="2" id="KW-0378">Hydrolase</keyword>
<dbReference type="PANTHER" id="PTHR39624:SF2">
    <property type="entry name" value="OSMC-LIKE PROTEIN"/>
    <property type="match status" value="1"/>
</dbReference>
<dbReference type="Pfam" id="PF12146">
    <property type="entry name" value="Hydrolase_4"/>
    <property type="match status" value="1"/>
</dbReference>
<dbReference type="Gene3D" id="3.30.300.20">
    <property type="match status" value="1"/>
</dbReference>
<dbReference type="InterPro" id="IPR015946">
    <property type="entry name" value="KH_dom-like_a/b"/>
</dbReference>
<dbReference type="RefSeq" id="WP_256619634.1">
    <property type="nucleotide sequence ID" value="NZ_JANIBC010000007.1"/>
</dbReference>